<dbReference type="AlphaFoldDB" id="A0A0J9YTZ3"/>
<feature type="signal peptide" evidence="1">
    <location>
        <begin position="1"/>
        <end position="31"/>
    </location>
</feature>
<protein>
    <submittedName>
        <fullName evidence="2">Betacellulin, epidermal growth factor family member</fullName>
    </submittedName>
</protein>
<dbReference type="AGR" id="MGI:99439"/>
<dbReference type="MGI" id="MGI:99439">
    <property type="gene designation" value="Btc"/>
</dbReference>
<reference evidence="2" key="4">
    <citation type="submission" date="2025-09" db="UniProtKB">
        <authorList>
            <consortium name="Ensembl"/>
        </authorList>
    </citation>
    <scope>IDENTIFICATION</scope>
    <source>
        <strain evidence="2">C57BL/6J</strain>
    </source>
</reference>
<dbReference type="ExpressionAtlas" id="A0A0J9YTZ3">
    <property type="expression patterns" value="baseline and differential"/>
</dbReference>
<organism evidence="2 4">
    <name type="scientific">Mus musculus</name>
    <name type="common">Mouse</name>
    <dbReference type="NCBI Taxonomy" id="10090"/>
    <lineage>
        <taxon>Eukaryota</taxon>
        <taxon>Metazoa</taxon>
        <taxon>Chordata</taxon>
        <taxon>Craniata</taxon>
        <taxon>Vertebrata</taxon>
        <taxon>Euteleostomi</taxon>
        <taxon>Mammalia</taxon>
        <taxon>Eutheria</taxon>
        <taxon>Euarchontoglires</taxon>
        <taxon>Glires</taxon>
        <taxon>Rodentia</taxon>
        <taxon>Myomorpha</taxon>
        <taxon>Muroidea</taxon>
        <taxon>Muridae</taxon>
        <taxon>Murinae</taxon>
        <taxon>Mus</taxon>
        <taxon>Mus</taxon>
    </lineage>
</organism>
<accession>A0A0J9YTZ3</accession>
<dbReference type="Ensembl" id="ENSMUST00000200860.2">
    <property type="protein sequence ID" value="ENSMUSP00000143920.2"/>
    <property type="gene ID" value="ENSMUSG00000082361.7"/>
</dbReference>
<keyword evidence="4" id="KW-1185">Reference proteome</keyword>
<gene>
    <name evidence="2 3" type="primary">Btc</name>
</gene>
<feature type="chain" id="PRO_5005326133" evidence="1">
    <location>
        <begin position="32"/>
        <end position="84"/>
    </location>
</feature>
<dbReference type="Bgee" id="ENSMUSG00000082361">
    <property type="expression patterns" value="Expressed in metanephric cortical collecting duct and 95 other cell types or tissues"/>
</dbReference>
<evidence type="ECO:0000313" key="2">
    <source>
        <dbReference type="Ensembl" id="ENSMUSP00000143920.2"/>
    </source>
</evidence>
<evidence type="ECO:0000256" key="1">
    <source>
        <dbReference type="SAM" id="SignalP"/>
    </source>
</evidence>
<name>A0A0J9YTZ3_MOUSE</name>
<proteinExistence type="predicted"/>
<dbReference type="Proteomes" id="UP000000589">
    <property type="component" value="Chromosome 5"/>
</dbReference>
<evidence type="ECO:0000313" key="3">
    <source>
        <dbReference type="MGI" id="MGI:99439"/>
    </source>
</evidence>
<dbReference type="Antibodypedia" id="13367">
    <property type="antibodies" value="434 antibodies from 34 providers"/>
</dbReference>
<reference evidence="2 4" key="2">
    <citation type="journal article" date="2011" name="PLoS Biol.">
        <title>Modernizing reference genome assemblies.</title>
        <authorList>
            <person name="Church D.M."/>
            <person name="Schneider V.A."/>
            <person name="Graves T."/>
            <person name="Auger K."/>
            <person name="Cunningham F."/>
            <person name="Bouk N."/>
            <person name="Chen H.C."/>
            <person name="Agarwala R."/>
            <person name="McLaren W.M."/>
            <person name="Ritchie G.R."/>
            <person name="Albracht D."/>
            <person name="Kremitzki M."/>
            <person name="Rock S."/>
            <person name="Kotkiewicz H."/>
            <person name="Kremitzki C."/>
            <person name="Wollam A."/>
            <person name="Trani L."/>
            <person name="Fulton L."/>
            <person name="Fulton R."/>
            <person name="Matthews L."/>
            <person name="Whitehead S."/>
            <person name="Chow W."/>
            <person name="Torrance J."/>
            <person name="Dunn M."/>
            <person name="Harden G."/>
            <person name="Threadgold G."/>
            <person name="Wood J."/>
            <person name="Collins J."/>
            <person name="Heath P."/>
            <person name="Griffiths G."/>
            <person name="Pelan S."/>
            <person name="Grafham D."/>
            <person name="Eichler E.E."/>
            <person name="Weinstock G."/>
            <person name="Mardis E.R."/>
            <person name="Wilson R.K."/>
            <person name="Howe K."/>
            <person name="Flicek P."/>
            <person name="Hubbard T."/>
        </authorList>
    </citation>
    <scope>NUCLEOTIDE SEQUENCE [LARGE SCALE GENOMIC DNA]</scope>
    <source>
        <strain evidence="2 4">C57BL/6J</strain>
    </source>
</reference>
<dbReference type="VEuPathDB" id="HostDB:ENSMUSG00000082361"/>
<dbReference type="GeneTree" id="ENSGT00940000160508"/>
<keyword evidence="1" id="KW-0732">Signal</keyword>
<reference evidence="2" key="3">
    <citation type="submission" date="2025-08" db="UniProtKB">
        <authorList>
            <consortium name="Ensembl"/>
        </authorList>
    </citation>
    <scope>IDENTIFICATION</scope>
    <source>
        <strain evidence="2">C57BL/6J</strain>
    </source>
</reference>
<reference evidence="2 4" key="1">
    <citation type="journal article" date="2009" name="PLoS Biol.">
        <title>Lineage-specific biology revealed by a finished genome assembly of the mouse.</title>
        <authorList>
            <consortium name="Mouse Genome Sequencing Consortium"/>
            <person name="Church D.M."/>
            <person name="Goodstadt L."/>
            <person name="Hillier L.W."/>
            <person name="Zody M.C."/>
            <person name="Goldstein S."/>
            <person name="She X."/>
            <person name="Bult C.J."/>
            <person name="Agarwala R."/>
            <person name="Cherry J.L."/>
            <person name="DiCuccio M."/>
            <person name="Hlavina W."/>
            <person name="Kapustin Y."/>
            <person name="Meric P."/>
            <person name="Maglott D."/>
            <person name="Birtle Z."/>
            <person name="Marques A.C."/>
            <person name="Graves T."/>
            <person name="Zhou S."/>
            <person name="Teague B."/>
            <person name="Potamousis K."/>
            <person name="Churas C."/>
            <person name="Place M."/>
            <person name="Herschleb J."/>
            <person name="Runnheim R."/>
            <person name="Forrest D."/>
            <person name="Amos-Landgraf J."/>
            <person name="Schwartz D.C."/>
            <person name="Cheng Z."/>
            <person name="Lindblad-Toh K."/>
            <person name="Eichler E.E."/>
            <person name="Ponting C.P."/>
        </authorList>
    </citation>
    <scope>NUCLEOTIDE SEQUENCE [LARGE SCALE GENOMIC DNA]</scope>
    <source>
        <strain evidence="2 4">C57BL/6J</strain>
    </source>
</reference>
<sequence>MDPTAPGSSVSSLPLLLVLALGLAILHCVVADGNTTRTPETNGSLCGAPGENCTAVRKATLGLGVSEWTCFTSSRTGGRSWWSA</sequence>
<evidence type="ECO:0000313" key="4">
    <source>
        <dbReference type="Proteomes" id="UP000000589"/>
    </source>
</evidence>